<evidence type="ECO:0000256" key="8">
    <source>
        <dbReference type="ARBA" id="ARBA00022490"/>
    </source>
</evidence>
<dbReference type="Pfam" id="PF00301">
    <property type="entry name" value="Rubredoxin"/>
    <property type="match status" value="1"/>
</dbReference>
<evidence type="ECO:0000256" key="12">
    <source>
        <dbReference type="ARBA" id="ARBA00022982"/>
    </source>
</evidence>
<evidence type="ECO:0000256" key="3">
    <source>
        <dbReference type="ARBA" id="ARBA00002792"/>
    </source>
</evidence>
<evidence type="ECO:0000256" key="2">
    <source>
        <dbReference type="ARBA" id="ARBA00001974"/>
    </source>
</evidence>
<dbReference type="PRINTS" id="PR00368">
    <property type="entry name" value="FADPNR"/>
</dbReference>
<proteinExistence type="inferred from homology"/>
<comment type="similarity">
    <text evidence="5">Belongs to the rubredoxin family.</text>
</comment>
<comment type="function">
    <text evidence="3">Involved in the hydrocarbon hydroxylating system, which transfers electrons from NADH to rubredoxin reductase and then through rubredoxin to alkane 1 monooxygenase.</text>
</comment>
<keyword evidence="8" id="KW-0963">Cytoplasm</keyword>
<comment type="similarity">
    <text evidence="6">Belongs to the FAD-dependent oxidoreductase family.</text>
</comment>
<evidence type="ECO:0000256" key="11">
    <source>
        <dbReference type="ARBA" id="ARBA00022827"/>
    </source>
</evidence>
<dbReference type="SUPFAM" id="SSF57802">
    <property type="entry name" value="Rubredoxin-like"/>
    <property type="match status" value="1"/>
</dbReference>
<evidence type="ECO:0000256" key="4">
    <source>
        <dbReference type="ARBA" id="ARBA00004933"/>
    </source>
</evidence>
<comment type="cofactor">
    <cofactor evidence="2">
        <name>FAD</name>
        <dbReference type="ChEBI" id="CHEBI:57692"/>
    </cofactor>
</comment>
<evidence type="ECO:0000313" key="16">
    <source>
        <dbReference type="Proteomes" id="UP000181985"/>
    </source>
</evidence>
<organism evidence="15 16">
    <name type="scientific">Halomonas aestuarii</name>
    <dbReference type="NCBI Taxonomy" id="1897729"/>
    <lineage>
        <taxon>Bacteria</taxon>
        <taxon>Pseudomonadati</taxon>
        <taxon>Pseudomonadota</taxon>
        <taxon>Gammaproteobacteria</taxon>
        <taxon>Oceanospirillales</taxon>
        <taxon>Halomonadaceae</taxon>
        <taxon>Halomonas</taxon>
    </lineage>
</organism>
<dbReference type="CDD" id="cd00730">
    <property type="entry name" value="rubredoxin"/>
    <property type="match status" value="1"/>
</dbReference>
<dbReference type="PROSITE" id="PS00202">
    <property type="entry name" value="RUBREDOXIN"/>
    <property type="match status" value="1"/>
</dbReference>
<dbReference type="InterPro" id="IPR050260">
    <property type="entry name" value="FAD-bd_OxRdtase"/>
</dbReference>
<evidence type="ECO:0000259" key="14">
    <source>
        <dbReference type="PROSITE" id="PS50903"/>
    </source>
</evidence>
<evidence type="ECO:0000256" key="9">
    <source>
        <dbReference type="ARBA" id="ARBA00022630"/>
    </source>
</evidence>
<evidence type="ECO:0000256" key="1">
    <source>
        <dbReference type="ARBA" id="ARBA00001965"/>
    </source>
</evidence>
<dbReference type="OrthoDB" id="9800607at2"/>
<dbReference type="InterPro" id="IPR023753">
    <property type="entry name" value="FAD/NAD-binding_dom"/>
</dbReference>
<dbReference type="RefSeq" id="WP_071942979.1">
    <property type="nucleotide sequence ID" value="NZ_CP018139.1"/>
</dbReference>
<evidence type="ECO:0000256" key="6">
    <source>
        <dbReference type="ARBA" id="ARBA00006442"/>
    </source>
</evidence>
<reference evidence="16" key="1">
    <citation type="submission" date="2016-11" db="EMBL/GenBank/DDBJ databases">
        <title>Halolamina sediminis sp. nov., an extremely halophilic archaeon isolated from solar salt.</title>
        <authorList>
            <person name="Koh H.-W."/>
            <person name="Rani S."/>
            <person name="Park S.-J."/>
        </authorList>
    </citation>
    <scope>NUCLEOTIDE SEQUENCE [LARGE SCALE GENOMIC DNA]</scope>
    <source>
        <strain evidence="16">Hb3</strain>
    </source>
</reference>
<evidence type="ECO:0000256" key="5">
    <source>
        <dbReference type="ARBA" id="ARBA00005337"/>
    </source>
</evidence>
<evidence type="ECO:0000256" key="7">
    <source>
        <dbReference type="ARBA" id="ARBA00022448"/>
    </source>
</evidence>
<keyword evidence="16" id="KW-1185">Reference proteome</keyword>
<dbReference type="KEGG" id="hsi:BOX17_06760"/>
<dbReference type="Pfam" id="PF07992">
    <property type="entry name" value="Pyr_redox_2"/>
    <property type="match status" value="1"/>
</dbReference>
<dbReference type="Gene3D" id="3.50.50.60">
    <property type="entry name" value="FAD/NAD(P)-binding domain"/>
    <property type="match status" value="2"/>
</dbReference>
<feature type="domain" description="Rubredoxin-like" evidence="14">
    <location>
        <begin position="10"/>
        <end position="61"/>
    </location>
</feature>
<dbReference type="PANTHER" id="PTHR43429:SF3">
    <property type="entry name" value="NITRITE REDUCTASE [NAD(P)H]"/>
    <property type="match status" value="1"/>
</dbReference>
<keyword evidence="11" id="KW-0274">FAD</keyword>
<accession>A0A1J0VF78</accession>
<dbReference type="Proteomes" id="UP000181985">
    <property type="component" value="Chromosome"/>
</dbReference>
<dbReference type="InterPro" id="IPR024934">
    <property type="entry name" value="Rubredoxin-like_dom"/>
</dbReference>
<keyword evidence="9" id="KW-0285">Flavoprotein</keyword>
<comment type="pathway">
    <text evidence="4">Hydrocarbon metabolism; alkane degradation.</text>
</comment>
<dbReference type="PRINTS" id="PR00411">
    <property type="entry name" value="PNDRDTASEI"/>
</dbReference>
<dbReference type="InterPro" id="IPR024935">
    <property type="entry name" value="Rubredoxin_dom"/>
</dbReference>
<dbReference type="EMBL" id="CP018139">
    <property type="protein sequence ID" value="APE30681.1"/>
    <property type="molecule type" value="Genomic_DNA"/>
</dbReference>
<dbReference type="GO" id="GO:0005506">
    <property type="term" value="F:iron ion binding"/>
    <property type="evidence" value="ECO:0007669"/>
    <property type="project" value="InterPro"/>
</dbReference>
<dbReference type="PRINTS" id="PR00163">
    <property type="entry name" value="RUBREDOXIN"/>
</dbReference>
<evidence type="ECO:0000313" key="15">
    <source>
        <dbReference type="EMBL" id="APE30681.1"/>
    </source>
</evidence>
<keyword evidence="13" id="KW-0408">Iron</keyword>
<dbReference type="PANTHER" id="PTHR43429">
    <property type="entry name" value="PYRIDINE NUCLEOTIDE-DISULFIDE OXIDOREDUCTASE DOMAIN-CONTAINING"/>
    <property type="match status" value="1"/>
</dbReference>
<dbReference type="GO" id="GO:0016491">
    <property type="term" value="F:oxidoreductase activity"/>
    <property type="evidence" value="ECO:0007669"/>
    <property type="project" value="InterPro"/>
</dbReference>
<keyword evidence="12" id="KW-0249">Electron transport</keyword>
<sequence length="450" mass="48451">MSATSAETPWRLYICRACGLIYDEEEGDPDSGLAPGTRFEDIPDDWECPLCGVTKADFEPFERPDVSAVDMGPVMVAREPGILVVGAGLAGWGIVEAIRELDGETPITLVTACRGDRYHKPELSVALSRGQTPDQLVRETGVEAARRLGVRLLAETFVVGVSAERHQLRTTRGTFPYTRLVLAQGARPALPDSLPATLCWRVNDLAGWSGLQAKLADGPQRVVLVGAGMVGCELAEDLARAGHRVTLLGRRAYPLASLLPEAASERLLHSLEALGVTYRGDVDVAKVEADAMGERQLHLADGGVLVADQVVAATGLATDGRLARLAGLDFERGILVDPETLQTSQPDVYALGDCVSFGGVPCRFIEPLPAQARAIARVMLGHDAAPYRHQAPVIRLKTRSLPIEMHGMPERHTGWQVDHDDHRGLAMSQVRDGRRLARLTVGASPSRQSA</sequence>
<dbReference type="Gene3D" id="2.20.28.10">
    <property type="match status" value="1"/>
</dbReference>
<dbReference type="AlphaFoldDB" id="A0A1J0VF78"/>
<protein>
    <submittedName>
        <fullName evidence="15">Rubredoxin</fullName>
    </submittedName>
</protein>
<dbReference type="InterPro" id="IPR018527">
    <property type="entry name" value="Rubredoxin_Fe_BS"/>
</dbReference>
<name>A0A1J0VF78_9GAMM</name>
<dbReference type="PROSITE" id="PS50903">
    <property type="entry name" value="RUBREDOXIN_LIKE"/>
    <property type="match status" value="1"/>
</dbReference>
<comment type="cofactor">
    <cofactor evidence="1">
        <name>Fe(3+)</name>
        <dbReference type="ChEBI" id="CHEBI:29034"/>
    </cofactor>
</comment>
<keyword evidence="10" id="KW-0479">Metal-binding</keyword>
<evidence type="ECO:0000256" key="10">
    <source>
        <dbReference type="ARBA" id="ARBA00022723"/>
    </source>
</evidence>
<evidence type="ECO:0000256" key="13">
    <source>
        <dbReference type="ARBA" id="ARBA00023004"/>
    </source>
</evidence>
<keyword evidence="7" id="KW-0813">Transport</keyword>
<gene>
    <name evidence="15" type="ORF">BOX17_06760</name>
</gene>
<dbReference type="InterPro" id="IPR036188">
    <property type="entry name" value="FAD/NAD-bd_sf"/>
</dbReference>
<dbReference type="FunFam" id="2.20.28.10:FF:000001">
    <property type="entry name" value="Rubredoxin"/>
    <property type="match status" value="1"/>
</dbReference>
<dbReference type="SUPFAM" id="SSF51905">
    <property type="entry name" value="FAD/NAD(P)-binding domain"/>
    <property type="match status" value="1"/>
</dbReference>